<keyword evidence="3" id="KW-1185">Reference proteome</keyword>
<sequence length="216" mass="25790">MKAFISYEGLPIKSGGAHTLTNKNQKENYNKTLEFLNDFTQIKAEEIELTIYESAHKNYSVLKYLIKLIFSFGFPKMRNDGFLKSWSWNLSQKNIEKGFEFLQLNQQLPNNPFGPISLNIKWNFYFKNSTTKEVLPNQNLIPQIDFRIRNSQIYLRMAEKSTMSVWFAFPFEKITEYEKEYFKKLKLNLPFNFSNNHWKLWKVSTKGNWTSQKIEF</sequence>
<reference evidence="2 4" key="2">
    <citation type="submission" date="2018-06" db="EMBL/GenBank/DDBJ databases">
        <authorList>
            <consortium name="Pathogen Informatics"/>
            <person name="Doyle S."/>
        </authorList>
    </citation>
    <scope>NUCLEOTIDE SEQUENCE [LARGE SCALE GENOMIC DNA]</scope>
    <source>
        <strain evidence="2 4">NCTC11212</strain>
    </source>
</reference>
<dbReference type="EMBL" id="FUZE01000009">
    <property type="protein sequence ID" value="SKB81230.1"/>
    <property type="molecule type" value="Genomic_DNA"/>
</dbReference>
<dbReference type="AlphaFoldDB" id="A0AAX2IIQ0"/>
<name>A0AAX2IIQ0_9FLAO</name>
<evidence type="ECO:0000313" key="4">
    <source>
        <dbReference type="Proteomes" id="UP000251937"/>
    </source>
</evidence>
<dbReference type="KEGG" id="cbp:EB354_21485"/>
<comment type="caution">
    <text evidence="2">The sequence shown here is derived from an EMBL/GenBank/DDBJ whole genome shotgun (WGS) entry which is preliminary data.</text>
</comment>
<gene>
    <name evidence="2" type="ORF">NCTC11212_01267</name>
    <name evidence="1" type="ORF">SAMN05421800_109106</name>
</gene>
<dbReference type="Proteomes" id="UP000251937">
    <property type="component" value="Unassembled WGS sequence"/>
</dbReference>
<proteinExistence type="predicted"/>
<dbReference type="RefSeq" id="WP_079465543.1">
    <property type="nucleotide sequence ID" value="NZ_CP033934.1"/>
</dbReference>
<organism evidence="2 4">
    <name type="scientific">Chryseobacterium balustinum</name>
    <dbReference type="NCBI Taxonomy" id="246"/>
    <lineage>
        <taxon>Bacteria</taxon>
        <taxon>Pseudomonadati</taxon>
        <taxon>Bacteroidota</taxon>
        <taxon>Flavobacteriia</taxon>
        <taxon>Flavobacteriales</taxon>
        <taxon>Weeksellaceae</taxon>
        <taxon>Chryseobacterium group</taxon>
        <taxon>Chryseobacterium</taxon>
    </lineage>
</organism>
<dbReference type="EMBL" id="UAVR01000006">
    <property type="protein sequence ID" value="SQA88384.1"/>
    <property type="molecule type" value="Genomic_DNA"/>
</dbReference>
<evidence type="ECO:0000313" key="1">
    <source>
        <dbReference type="EMBL" id="SKB81230.1"/>
    </source>
</evidence>
<accession>A0AAX2IIQ0</accession>
<reference evidence="1 3" key="1">
    <citation type="submission" date="2017-02" db="EMBL/GenBank/DDBJ databases">
        <authorList>
            <person name="Varghese N."/>
            <person name="Submissions S."/>
        </authorList>
    </citation>
    <scope>NUCLEOTIDE SEQUENCE [LARGE SCALE GENOMIC DNA]</scope>
    <source>
        <strain evidence="1 3">DSM 16775</strain>
    </source>
</reference>
<evidence type="ECO:0000313" key="3">
    <source>
        <dbReference type="Proteomes" id="UP000190669"/>
    </source>
</evidence>
<dbReference type="Proteomes" id="UP000190669">
    <property type="component" value="Unassembled WGS sequence"/>
</dbReference>
<evidence type="ECO:0000313" key="2">
    <source>
        <dbReference type="EMBL" id="SQA88384.1"/>
    </source>
</evidence>
<protein>
    <submittedName>
        <fullName evidence="2">Uncharacterized protein</fullName>
    </submittedName>
</protein>